<organism evidence="2 3">
    <name type="scientific">Periconia digitata</name>
    <dbReference type="NCBI Taxonomy" id="1303443"/>
    <lineage>
        <taxon>Eukaryota</taxon>
        <taxon>Fungi</taxon>
        <taxon>Dikarya</taxon>
        <taxon>Ascomycota</taxon>
        <taxon>Pezizomycotina</taxon>
        <taxon>Dothideomycetes</taxon>
        <taxon>Pleosporomycetidae</taxon>
        <taxon>Pleosporales</taxon>
        <taxon>Massarineae</taxon>
        <taxon>Periconiaceae</taxon>
        <taxon>Periconia</taxon>
    </lineage>
</organism>
<evidence type="ECO:0000313" key="2">
    <source>
        <dbReference type="EMBL" id="CAI6267040.1"/>
    </source>
</evidence>
<dbReference type="Proteomes" id="UP001152607">
    <property type="component" value="Unassembled WGS sequence"/>
</dbReference>
<sequence length="50" mass="5346">MYFANSLFAATLAFLAFGQAQAVCKWDKCCYTNHDGPGACPVSNSPLLTT</sequence>
<feature type="chain" id="PRO_5040762459" evidence="1">
    <location>
        <begin position="23"/>
        <end position="50"/>
    </location>
</feature>
<proteinExistence type="predicted"/>
<evidence type="ECO:0000313" key="3">
    <source>
        <dbReference type="Proteomes" id="UP001152607"/>
    </source>
</evidence>
<keyword evidence="1" id="KW-0732">Signal</keyword>
<evidence type="ECO:0000256" key="1">
    <source>
        <dbReference type="SAM" id="SignalP"/>
    </source>
</evidence>
<reference evidence="2" key="1">
    <citation type="submission" date="2023-01" db="EMBL/GenBank/DDBJ databases">
        <authorList>
            <person name="Van Ghelder C."/>
            <person name="Rancurel C."/>
        </authorList>
    </citation>
    <scope>NUCLEOTIDE SEQUENCE</scope>
    <source>
        <strain evidence="2">CNCM I-4278</strain>
    </source>
</reference>
<feature type="signal peptide" evidence="1">
    <location>
        <begin position="1"/>
        <end position="22"/>
    </location>
</feature>
<dbReference type="EMBL" id="CAOQHR010000001">
    <property type="protein sequence ID" value="CAI6267040.1"/>
    <property type="molecule type" value="Genomic_DNA"/>
</dbReference>
<keyword evidence="3" id="KW-1185">Reference proteome</keyword>
<accession>A0A9W4U532</accession>
<protein>
    <submittedName>
        <fullName evidence="2">Uncharacterized protein</fullName>
    </submittedName>
</protein>
<gene>
    <name evidence="2" type="ORF">PDIGIT_LOCUS1576</name>
</gene>
<comment type="caution">
    <text evidence="2">The sequence shown here is derived from an EMBL/GenBank/DDBJ whole genome shotgun (WGS) entry which is preliminary data.</text>
</comment>
<name>A0A9W4U532_9PLEO</name>
<dbReference type="AlphaFoldDB" id="A0A9W4U532"/>